<proteinExistence type="predicted"/>
<reference evidence="1" key="1">
    <citation type="submission" date="2014-05" db="EMBL/GenBank/DDBJ databases">
        <authorList>
            <person name="Chronopoulou M."/>
        </authorList>
    </citation>
    <scope>NUCLEOTIDE SEQUENCE</scope>
    <source>
        <tissue evidence="1">Whole organism</tissue>
    </source>
</reference>
<name>A0A0K2VCD1_LEPSM</name>
<dbReference type="EMBL" id="HACA01030225">
    <property type="protein sequence ID" value="CDW47586.1"/>
    <property type="molecule type" value="Transcribed_RNA"/>
</dbReference>
<sequence length="73" mass="8630">GIHYKIKHTYTAKNTAPQRGICATTAEIDCKLTYFIVNIQTNYNLFQFFTFNKFKNTKIFILFLHGWVFLTCK</sequence>
<evidence type="ECO:0000313" key="1">
    <source>
        <dbReference type="EMBL" id="CDW47586.1"/>
    </source>
</evidence>
<feature type="non-terminal residue" evidence="1">
    <location>
        <position position="1"/>
    </location>
</feature>
<protein>
    <submittedName>
        <fullName evidence="1">Uncharacterized protein</fullName>
    </submittedName>
</protein>
<accession>A0A0K2VCD1</accession>
<dbReference type="AlphaFoldDB" id="A0A0K2VCD1"/>
<organism evidence="1">
    <name type="scientific">Lepeophtheirus salmonis</name>
    <name type="common">Salmon louse</name>
    <name type="synonym">Caligus salmonis</name>
    <dbReference type="NCBI Taxonomy" id="72036"/>
    <lineage>
        <taxon>Eukaryota</taxon>
        <taxon>Metazoa</taxon>
        <taxon>Ecdysozoa</taxon>
        <taxon>Arthropoda</taxon>
        <taxon>Crustacea</taxon>
        <taxon>Multicrustacea</taxon>
        <taxon>Hexanauplia</taxon>
        <taxon>Copepoda</taxon>
        <taxon>Siphonostomatoida</taxon>
        <taxon>Caligidae</taxon>
        <taxon>Lepeophtheirus</taxon>
    </lineage>
</organism>